<feature type="region of interest" description="Disordered" evidence="1">
    <location>
        <begin position="120"/>
        <end position="144"/>
    </location>
</feature>
<comment type="caution">
    <text evidence="3">The sequence shown here is derived from an EMBL/GenBank/DDBJ whole genome shotgun (WGS) entry which is preliminary data.</text>
</comment>
<evidence type="ECO:0000256" key="1">
    <source>
        <dbReference type="SAM" id="MobiDB-lite"/>
    </source>
</evidence>
<reference evidence="3 4" key="1">
    <citation type="submission" date="2018-05" db="EMBL/GenBank/DDBJ databases">
        <title>Evolution of GPA BGCs.</title>
        <authorList>
            <person name="Waglechner N."/>
            <person name="Wright G.D."/>
        </authorList>
    </citation>
    <scope>NUCLEOTIDE SEQUENCE [LARGE SCALE GENOMIC DNA]</scope>
    <source>
        <strain evidence="3 4">A82846</strain>
    </source>
</reference>
<dbReference type="EMBL" id="QHKI01000075">
    <property type="protein sequence ID" value="RSM68272.1"/>
    <property type="molecule type" value="Genomic_DNA"/>
</dbReference>
<evidence type="ECO:0000313" key="4">
    <source>
        <dbReference type="Proteomes" id="UP000287547"/>
    </source>
</evidence>
<dbReference type="RefSeq" id="WP_037254204.1">
    <property type="nucleotide sequence ID" value="NZ_QHKI01000075.1"/>
</dbReference>
<keyword evidence="2" id="KW-0732">Signal</keyword>
<evidence type="ECO:0008006" key="5">
    <source>
        <dbReference type="Google" id="ProtNLM"/>
    </source>
</evidence>
<dbReference type="AlphaFoldDB" id="A0A428YKR7"/>
<feature type="signal peptide" evidence="2">
    <location>
        <begin position="1"/>
        <end position="24"/>
    </location>
</feature>
<dbReference type="Proteomes" id="UP000287547">
    <property type="component" value="Unassembled WGS sequence"/>
</dbReference>
<protein>
    <recommendedName>
        <fullName evidence="5">Ig-like domain (Group 3)</fullName>
    </recommendedName>
</protein>
<evidence type="ECO:0000313" key="3">
    <source>
        <dbReference type="EMBL" id="RSM68272.1"/>
    </source>
</evidence>
<accession>A0A428YKR7</accession>
<evidence type="ECO:0000256" key="2">
    <source>
        <dbReference type="SAM" id="SignalP"/>
    </source>
</evidence>
<organism evidence="3 4">
    <name type="scientific">Kibdelosporangium aridum</name>
    <dbReference type="NCBI Taxonomy" id="2030"/>
    <lineage>
        <taxon>Bacteria</taxon>
        <taxon>Bacillati</taxon>
        <taxon>Actinomycetota</taxon>
        <taxon>Actinomycetes</taxon>
        <taxon>Pseudonocardiales</taxon>
        <taxon>Pseudonocardiaceae</taxon>
        <taxon>Kibdelosporangium</taxon>
    </lineage>
</organism>
<gene>
    <name evidence="3" type="ORF">DMH04_47125</name>
</gene>
<name>A0A428YKR7_KIBAR</name>
<feature type="chain" id="PRO_5019425027" description="Ig-like domain (Group 3)" evidence="2">
    <location>
        <begin position="25"/>
        <end position="144"/>
    </location>
</feature>
<proteinExistence type="predicted"/>
<sequence>MRRLVSAAAIAVGIGAVAAPLANAAQPQQPDGGDAFVDVRPGTAKPGQKVTVTLLCVGQKEDLGKVSAPVLELGALKAKESSVYEVSATVKKNTKPGTYTISYKCYDSVLKKSLKVVAPEGKPQQQVTVKPKGAAETGGGFTAA</sequence>